<feature type="region of interest" description="Disordered" evidence="1">
    <location>
        <begin position="1"/>
        <end position="100"/>
    </location>
</feature>
<protein>
    <recommendedName>
        <fullName evidence="2">VQ domain-containing protein</fullName>
    </recommendedName>
</protein>
<feature type="compositionally biased region" description="Low complexity" evidence="1">
    <location>
        <begin position="8"/>
        <end position="47"/>
    </location>
</feature>
<gene>
    <name evidence="3" type="ORF">HPP92_027144</name>
</gene>
<feature type="region of interest" description="Disordered" evidence="1">
    <location>
        <begin position="235"/>
        <end position="260"/>
    </location>
</feature>
<dbReference type="InterPro" id="IPR008889">
    <property type="entry name" value="VQ"/>
</dbReference>
<accession>A0A835PG43</accession>
<dbReference type="EMBL" id="JADCNM010000162">
    <property type="protein sequence ID" value="KAG0449712.1"/>
    <property type="molecule type" value="Genomic_DNA"/>
</dbReference>
<dbReference type="PANTHER" id="PTHR33783">
    <property type="entry name" value="PROTEIN HAIKU1"/>
    <property type="match status" value="1"/>
</dbReference>
<organism evidence="3 4">
    <name type="scientific">Vanilla planifolia</name>
    <name type="common">Vanilla</name>
    <dbReference type="NCBI Taxonomy" id="51239"/>
    <lineage>
        <taxon>Eukaryota</taxon>
        <taxon>Viridiplantae</taxon>
        <taxon>Streptophyta</taxon>
        <taxon>Embryophyta</taxon>
        <taxon>Tracheophyta</taxon>
        <taxon>Spermatophyta</taxon>
        <taxon>Magnoliopsida</taxon>
        <taxon>Liliopsida</taxon>
        <taxon>Asparagales</taxon>
        <taxon>Orchidaceae</taxon>
        <taxon>Vanilloideae</taxon>
        <taxon>Vanilleae</taxon>
        <taxon>Vanilla</taxon>
    </lineage>
</organism>
<dbReference type="InterPro" id="IPR039612">
    <property type="entry name" value="VQ_5/9/14"/>
</dbReference>
<sequence>MMEKSYRLASTNPSSSSNATTSAAASEASALAYPSTESSNSSSGRYSNHITKALRTLNKSSYKISKSPPRPTSLNSSTAVPSSGGGQQPQQQPQPPVYNIDKNDFRDVVQKLTGSPAHFSVLPTPAPPPAVIPSPPQPPPLPSSSPQPLSRLHRIRPPPLAQLSPRPPLPIAAAGEGWIRPPLSPLPPFPAVSAAAESPISAYMRRFHGGQTLLSPPSLPPFLFGCAPSPRSAAPYQISPTPMFPTSPGPPMPSPRCGDH</sequence>
<evidence type="ECO:0000313" key="3">
    <source>
        <dbReference type="EMBL" id="KAG0449712.1"/>
    </source>
</evidence>
<name>A0A835PG43_VANPL</name>
<dbReference type="AlphaFoldDB" id="A0A835PG43"/>
<dbReference type="Pfam" id="PF05678">
    <property type="entry name" value="VQ"/>
    <property type="match status" value="1"/>
</dbReference>
<dbReference type="Proteomes" id="UP000639772">
    <property type="component" value="Unassembled WGS sequence"/>
</dbReference>
<evidence type="ECO:0000259" key="2">
    <source>
        <dbReference type="Pfam" id="PF05678"/>
    </source>
</evidence>
<reference evidence="3 4" key="1">
    <citation type="journal article" date="2020" name="Nat. Food">
        <title>A phased Vanilla planifolia genome enables genetic improvement of flavour and production.</title>
        <authorList>
            <person name="Hasing T."/>
            <person name="Tang H."/>
            <person name="Brym M."/>
            <person name="Khazi F."/>
            <person name="Huang T."/>
            <person name="Chambers A.H."/>
        </authorList>
    </citation>
    <scope>NUCLEOTIDE SEQUENCE [LARGE SCALE GENOMIC DNA]</scope>
    <source>
        <tissue evidence="3">Leaf</tissue>
    </source>
</reference>
<proteinExistence type="predicted"/>
<feature type="compositionally biased region" description="Pro residues" evidence="1">
    <location>
        <begin position="157"/>
        <end position="168"/>
    </location>
</feature>
<feature type="domain" description="VQ" evidence="2">
    <location>
        <begin position="93"/>
        <end position="118"/>
    </location>
</feature>
<dbReference type="PANTHER" id="PTHR33783:SF4">
    <property type="entry name" value="VQ MOTIF-CONTAINING PROTEIN 9"/>
    <property type="match status" value="1"/>
</dbReference>
<feature type="compositionally biased region" description="Pro residues" evidence="1">
    <location>
        <begin position="242"/>
        <end position="254"/>
    </location>
</feature>
<evidence type="ECO:0000256" key="1">
    <source>
        <dbReference type="SAM" id="MobiDB-lite"/>
    </source>
</evidence>
<feature type="compositionally biased region" description="Pro residues" evidence="1">
    <location>
        <begin position="124"/>
        <end position="145"/>
    </location>
</feature>
<feature type="region of interest" description="Disordered" evidence="1">
    <location>
        <begin position="119"/>
        <end position="168"/>
    </location>
</feature>
<comment type="caution">
    <text evidence="3">The sequence shown here is derived from an EMBL/GenBank/DDBJ whole genome shotgun (WGS) entry which is preliminary data.</text>
</comment>
<dbReference type="OrthoDB" id="783585at2759"/>
<evidence type="ECO:0000313" key="4">
    <source>
        <dbReference type="Proteomes" id="UP000639772"/>
    </source>
</evidence>